<reference evidence="1 2" key="1">
    <citation type="submission" date="2021-01" db="EMBL/GenBank/DDBJ databases">
        <title>Whole genome shotgun sequence of Cellulomonas oligotrophica NBRC 109435.</title>
        <authorList>
            <person name="Komaki H."/>
            <person name="Tamura T."/>
        </authorList>
    </citation>
    <scope>NUCLEOTIDE SEQUENCE [LARGE SCALE GENOMIC DNA]</scope>
    <source>
        <strain evidence="1 2">NBRC 109435</strain>
    </source>
</reference>
<dbReference type="EMBL" id="BONN01000012">
    <property type="protein sequence ID" value="GIG34123.1"/>
    <property type="molecule type" value="Genomic_DNA"/>
</dbReference>
<accession>A0ABQ4DEH1</accession>
<gene>
    <name evidence="1" type="ORF">Col01nite_32820</name>
</gene>
<evidence type="ECO:0000313" key="1">
    <source>
        <dbReference type="EMBL" id="GIG34123.1"/>
    </source>
</evidence>
<evidence type="ECO:0000313" key="2">
    <source>
        <dbReference type="Proteomes" id="UP000618382"/>
    </source>
</evidence>
<protein>
    <submittedName>
        <fullName evidence="1">Uncharacterized protein</fullName>
    </submittedName>
</protein>
<organism evidence="1 2">
    <name type="scientific">Cellulomonas oligotrophica</name>
    <dbReference type="NCBI Taxonomy" id="931536"/>
    <lineage>
        <taxon>Bacteria</taxon>
        <taxon>Bacillati</taxon>
        <taxon>Actinomycetota</taxon>
        <taxon>Actinomycetes</taxon>
        <taxon>Micrococcales</taxon>
        <taxon>Cellulomonadaceae</taxon>
        <taxon>Cellulomonas</taxon>
    </lineage>
</organism>
<proteinExistence type="predicted"/>
<comment type="caution">
    <text evidence="1">The sequence shown here is derived from an EMBL/GenBank/DDBJ whole genome shotgun (WGS) entry which is preliminary data.</text>
</comment>
<name>A0ABQ4DEH1_9CELL</name>
<sequence>MRDERVEAREDLAQIRLIVACERGRHRDDRDVDVGKVHTVVDRPVPSSRQGRDQSLRRDVVKVGLAAQQSFVTPRVDLYTRDRQTCVDGSQCER</sequence>
<dbReference type="Proteomes" id="UP000618382">
    <property type="component" value="Unassembled WGS sequence"/>
</dbReference>
<keyword evidence="2" id="KW-1185">Reference proteome</keyword>